<gene>
    <name evidence="1" type="ORF">BpHYR1_054431</name>
</gene>
<protein>
    <submittedName>
        <fullName evidence="1">Uncharacterized protein</fullName>
    </submittedName>
</protein>
<dbReference type="EMBL" id="REGN01006135">
    <property type="protein sequence ID" value="RNA10679.1"/>
    <property type="molecule type" value="Genomic_DNA"/>
</dbReference>
<dbReference type="Proteomes" id="UP000276133">
    <property type="component" value="Unassembled WGS sequence"/>
</dbReference>
<dbReference type="Gene3D" id="2.30.42.10">
    <property type="match status" value="1"/>
</dbReference>
<organism evidence="1 2">
    <name type="scientific">Brachionus plicatilis</name>
    <name type="common">Marine rotifer</name>
    <name type="synonym">Brachionus muelleri</name>
    <dbReference type="NCBI Taxonomy" id="10195"/>
    <lineage>
        <taxon>Eukaryota</taxon>
        <taxon>Metazoa</taxon>
        <taxon>Spiralia</taxon>
        <taxon>Gnathifera</taxon>
        <taxon>Rotifera</taxon>
        <taxon>Eurotatoria</taxon>
        <taxon>Monogononta</taxon>
        <taxon>Pseudotrocha</taxon>
        <taxon>Ploima</taxon>
        <taxon>Brachionidae</taxon>
        <taxon>Brachionus</taxon>
    </lineage>
</organism>
<dbReference type="AlphaFoldDB" id="A0A3M7QHB3"/>
<evidence type="ECO:0000313" key="2">
    <source>
        <dbReference type="Proteomes" id="UP000276133"/>
    </source>
</evidence>
<name>A0A3M7QHB3_BRAPC</name>
<reference evidence="1 2" key="1">
    <citation type="journal article" date="2018" name="Sci. Rep.">
        <title>Genomic signatures of local adaptation to the degree of environmental predictability in rotifers.</title>
        <authorList>
            <person name="Franch-Gras L."/>
            <person name="Hahn C."/>
            <person name="Garcia-Roger E.M."/>
            <person name="Carmona M.J."/>
            <person name="Serra M."/>
            <person name="Gomez A."/>
        </authorList>
    </citation>
    <scope>NUCLEOTIDE SEQUENCE [LARGE SCALE GENOMIC DNA]</scope>
    <source>
        <strain evidence="1">HYR1</strain>
    </source>
</reference>
<dbReference type="OrthoDB" id="66881at2759"/>
<proteinExistence type="predicted"/>
<comment type="caution">
    <text evidence="1">The sequence shown here is derived from an EMBL/GenBank/DDBJ whole genome shotgun (WGS) entry which is preliminary data.</text>
</comment>
<dbReference type="InterPro" id="IPR036034">
    <property type="entry name" value="PDZ_sf"/>
</dbReference>
<accession>A0A3M7QHB3</accession>
<keyword evidence="2" id="KW-1185">Reference proteome</keyword>
<sequence length="163" mass="18538">MSLAAINPESQAPLAAVDELTSSTLMNTSSQNINQSVKQIPVELELNPHNSTYPDEYCCEEYDELFVPIVKGPKGFGFTIADDSILNHQKVKQILDKERVEIRVYMEKEKIYINSMSSCLPKDLFCQIDTKIIERNMPFRITSKGIYLTGEPMAKRFPNLTMI</sequence>
<evidence type="ECO:0000313" key="1">
    <source>
        <dbReference type="EMBL" id="RNA10679.1"/>
    </source>
</evidence>